<keyword evidence="3" id="KW-1185">Reference proteome</keyword>
<dbReference type="Proteomes" id="UP001430953">
    <property type="component" value="Unassembled WGS sequence"/>
</dbReference>
<evidence type="ECO:0000313" key="3">
    <source>
        <dbReference type="Proteomes" id="UP001430953"/>
    </source>
</evidence>
<dbReference type="AlphaFoldDB" id="A0AAW2H0J4"/>
<dbReference type="EMBL" id="JADYXP020000001">
    <property type="protein sequence ID" value="KAL0133069.1"/>
    <property type="molecule type" value="Genomic_DNA"/>
</dbReference>
<organism evidence="2 3">
    <name type="scientific">Cardiocondyla obscurior</name>
    <dbReference type="NCBI Taxonomy" id="286306"/>
    <lineage>
        <taxon>Eukaryota</taxon>
        <taxon>Metazoa</taxon>
        <taxon>Ecdysozoa</taxon>
        <taxon>Arthropoda</taxon>
        <taxon>Hexapoda</taxon>
        <taxon>Insecta</taxon>
        <taxon>Pterygota</taxon>
        <taxon>Neoptera</taxon>
        <taxon>Endopterygota</taxon>
        <taxon>Hymenoptera</taxon>
        <taxon>Apocrita</taxon>
        <taxon>Aculeata</taxon>
        <taxon>Formicoidea</taxon>
        <taxon>Formicidae</taxon>
        <taxon>Myrmicinae</taxon>
        <taxon>Cardiocondyla</taxon>
    </lineage>
</organism>
<proteinExistence type="predicted"/>
<comment type="caution">
    <text evidence="2">The sequence shown here is derived from an EMBL/GenBank/DDBJ whole genome shotgun (WGS) entry which is preliminary data.</text>
</comment>
<protein>
    <submittedName>
        <fullName evidence="2">Uncharacterized protein</fullName>
    </submittedName>
</protein>
<evidence type="ECO:0000313" key="2">
    <source>
        <dbReference type="EMBL" id="KAL0133069.1"/>
    </source>
</evidence>
<accession>A0AAW2H0J4</accession>
<gene>
    <name evidence="2" type="ORF">PUN28_000672</name>
</gene>
<sequence>MCVGVRECWCTCEHVKCARMRGGFSTRGRTKTEFLLVRILALPFRRHRVSDRVLTCSINYHCTRDNGRIYTGPWTDRLHRPSVITKSRPRGCSFASKSGIVVLCSGCPPRYGRPRRVVKRGPVSDGNEFGDISSRARLTSPRLQPGFS</sequence>
<reference evidence="2 3" key="1">
    <citation type="submission" date="2023-03" db="EMBL/GenBank/DDBJ databases">
        <title>High recombination rates correlate with genetic variation in Cardiocondyla obscurior ants.</title>
        <authorList>
            <person name="Errbii M."/>
        </authorList>
    </citation>
    <scope>NUCLEOTIDE SEQUENCE [LARGE SCALE GENOMIC DNA]</scope>
    <source>
        <strain evidence="2">Alpha-2009</strain>
        <tissue evidence="2">Whole body</tissue>
    </source>
</reference>
<name>A0AAW2H0J4_9HYME</name>
<feature type="region of interest" description="Disordered" evidence="1">
    <location>
        <begin position="118"/>
        <end position="148"/>
    </location>
</feature>
<evidence type="ECO:0000256" key="1">
    <source>
        <dbReference type="SAM" id="MobiDB-lite"/>
    </source>
</evidence>